<dbReference type="InterPro" id="IPR006311">
    <property type="entry name" value="TAT_signal"/>
</dbReference>
<dbReference type="PROSITE" id="PS51318">
    <property type="entry name" value="TAT"/>
    <property type="match status" value="1"/>
</dbReference>
<reference evidence="2" key="1">
    <citation type="submission" date="2017-12" db="EMBL/GenBank/DDBJ databases">
        <title>Draft genome sequence of Telmatospirillum siberiense 26-4b1T, an acidotolerant peatland alphaproteobacterium potentially involved in sulfur cycling.</title>
        <authorList>
            <person name="Hausmann B."/>
            <person name="Pjevac P."/>
            <person name="Schreck K."/>
            <person name="Herbold C.W."/>
            <person name="Daims H."/>
            <person name="Wagner M."/>
            <person name="Pester M."/>
            <person name="Loy A."/>
        </authorList>
    </citation>
    <scope>NUCLEOTIDE SEQUENCE [LARGE SCALE GENOMIC DNA]</scope>
    <source>
        <strain evidence="2">26-4b1</strain>
    </source>
</reference>
<evidence type="ECO:0000313" key="1">
    <source>
        <dbReference type="EMBL" id="PKU23033.1"/>
    </source>
</evidence>
<organism evidence="1 2">
    <name type="scientific">Telmatospirillum siberiense</name>
    <dbReference type="NCBI Taxonomy" id="382514"/>
    <lineage>
        <taxon>Bacteria</taxon>
        <taxon>Pseudomonadati</taxon>
        <taxon>Pseudomonadota</taxon>
        <taxon>Alphaproteobacteria</taxon>
        <taxon>Rhodospirillales</taxon>
        <taxon>Rhodospirillaceae</taxon>
        <taxon>Telmatospirillum</taxon>
    </lineage>
</organism>
<comment type="caution">
    <text evidence="1">The sequence shown here is derived from an EMBL/GenBank/DDBJ whole genome shotgun (WGS) entry which is preliminary data.</text>
</comment>
<protein>
    <submittedName>
        <fullName evidence="1">Gluconate 2-dehydrogenase</fullName>
    </submittedName>
</protein>
<dbReference type="AlphaFoldDB" id="A0A2N3PRK4"/>
<dbReference type="EMBL" id="PIUM01000024">
    <property type="protein sequence ID" value="PKU23033.1"/>
    <property type="molecule type" value="Genomic_DNA"/>
</dbReference>
<proteinExistence type="predicted"/>
<dbReference type="Proteomes" id="UP000233293">
    <property type="component" value="Unassembled WGS sequence"/>
</dbReference>
<dbReference type="InterPro" id="IPR027056">
    <property type="entry name" value="Gluconate_2DH_su3"/>
</dbReference>
<accession>A0A2N3PRK4</accession>
<dbReference type="Pfam" id="PF13618">
    <property type="entry name" value="Gluconate_2-dh3"/>
    <property type="match status" value="1"/>
</dbReference>
<dbReference type="OrthoDB" id="8400810at2"/>
<dbReference type="RefSeq" id="WP_101252121.1">
    <property type="nucleotide sequence ID" value="NZ_PIUM01000024.1"/>
</dbReference>
<evidence type="ECO:0000313" key="2">
    <source>
        <dbReference type="Proteomes" id="UP000233293"/>
    </source>
</evidence>
<gene>
    <name evidence="1" type="ORF">CWS72_18525</name>
</gene>
<name>A0A2N3PRK4_9PROT</name>
<sequence length="237" mass="26162">MKPTGISPSRRAFLRTALATTPATLVLAQQFFHPSLGLAAAETAPKAYQPAYFTASEWALLMSLVDRLIPADEEGPGALEAGVPEFIDRQMGEPYGYGALWYMQGPFRDAPAELGYQLPFTPRTLYRAALPAFDKAVQARFGKGLVELDEPTRDDAISQLQHGTLTIGILPPLVFFDQLLQNTREGYFCDPVHGGNKDMAAWRMINFPGARADYIDWVEQYGREYPFRPVSVAVTGG</sequence>
<keyword evidence="2" id="KW-1185">Reference proteome</keyword>